<evidence type="ECO:0000313" key="1">
    <source>
        <dbReference type="EMBL" id="MDR7086717.1"/>
    </source>
</evidence>
<organism evidence="1 2">
    <name type="scientific">Aeromicrobium panaciterrae</name>
    <dbReference type="NCBI Taxonomy" id="363861"/>
    <lineage>
        <taxon>Bacteria</taxon>
        <taxon>Bacillati</taxon>
        <taxon>Actinomycetota</taxon>
        <taxon>Actinomycetes</taxon>
        <taxon>Propionibacteriales</taxon>
        <taxon>Nocardioidaceae</taxon>
        <taxon>Aeromicrobium</taxon>
    </lineage>
</organism>
<evidence type="ECO:0000313" key="2">
    <source>
        <dbReference type="Proteomes" id="UP001257739"/>
    </source>
</evidence>
<proteinExistence type="predicted"/>
<gene>
    <name evidence="1" type="ORF">J2X11_001556</name>
</gene>
<comment type="caution">
    <text evidence="1">The sequence shown here is derived from an EMBL/GenBank/DDBJ whole genome shotgun (WGS) entry which is preliminary data.</text>
</comment>
<name>A0ABU1UNG5_9ACTN</name>
<sequence length="204" mass="20673">MTLILASSSASSAVAAGELELSLDGTHWMSSITTPLFDPSLRWVPGDSETEAFFIRNQGGSSGDLTVDILGPAADGLIESGDLHVTAKGGGGDWTAVSEGGIHRLLTAPDLADGAVSKIKVNVAYDPSSTNPTQLLASQLTFRVTLSESAPNGDVGDAGAGLPDTGAPNLLFYAVLSALLLGTGLGLVSNSNELSESSGEAHHV</sequence>
<accession>A0ABU1UNG5</accession>
<reference evidence="1 2" key="1">
    <citation type="submission" date="2023-07" db="EMBL/GenBank/DDBJ databases">
        <title>Sorghum-associated microbial communities from plants grown in Nebraska, USA.</title>
        <authorList>
            <person name="Schachtman D."/>
        </authorList>
    </citation>
    <scope>NUCLEOTIDE SEQUENCE [LARGE SCALE GENOMIC DNA]</scope>
    <source>
        <strain evidence="1 2">BE248</strain>
    </source>
</reference>
<evidence type="ECO:0008006" key="3">
    <source>
        <dbReference type="Google" id="ProtNLM"/>
    </source>
</evidence>
<keyword evidence="2" id="KW-1185">Reference proteome</keyword>
<dbReference type="EMBL" id="JAVDWH010000001">
    <property type="protein sequence ID" value="MDR7086717.1"/>
    <property type="molecule type" value="Genomic_DNA"/>
</dbReference>
<dbReference type="RefSeq" id="WP_309969105.1">
    <property type="nucleotide sequence ID" value="NZ_JAVDWH010000001.1"/>
</dbReference>
<dbReference type="Proteomes" id="UP001257739">
    <property type="component" value="Unassembled WGS sequence"/>
</dbReference>
<protein>
    <recommendedName>
        <fullName evidence="3">LPXTG cell wall anchor domain-containing protein</fullName>
    </recommendedName>
</protein>